<evidence type="ECO:0008006" key="5">
    <source>
        <dbReference type="Google" id="ProtNLM"/>
    </source>
</evidence>
<organism evidence="3 4">
    <name type="scientific">Sulfuricella denitrificans (strain DSM 22764 / NBRC 105220 / skB26)</name>
    <dbReference type="NCBI Taxonomy" id="1163617"/>
    <lineage>
        <taxon>Bacteria</taxon>
        <taxon>Pseudomonadati</taxon>
        <taxon>Pseudomonadota</taxon>
        <taxon>Betaproteobacteria</taxon>
        <taxon>Nitrosomonadales</taxon>
        <taxon>Sulfuricellaceae</taxon>
        <taxon>Sulfuricella</taxon>
    </lineage>
</organism>
<dbReference type="eggNOG" id="ENOG5031GF3">
    <property type="taxonomic scope" value="Bacteria"/>
</dbReference>
<dbReference type="HOGENOM" id="CLU_1170171_0_0_4"/>
<evidence type="ECO:0000256" key="2">
    <source>
        <dbReference type="SAM" id="SignalP"/>
    </source>
</evidence>
<reference evidence="3 4" key="1">
    <citation type="journal article" date="2012" name="Appl. Environ. Microbiol.">
        <title>Draft genome sequence of a psychrotolerant sulfur-oxidizing bacterium, Sulfuricella denitrificans skB26, and proteomic insights into cold adaptation.</title>
        <authorList>
            <person name="Watanabe T."/>
            <person name="Kojima H."/>
            <person name="Fukui M."/>
        </authorList>
    </citation>
    <scope>NUCLEOTIDE SEQUENCE [LARGE SCALE GENOMIC DNA]</scope>
    <source>
        <strain evidence="4">skB26</strain>
    </source>
</reference>
<name>S6AM72_SULDS</name>
<accession>S6AM72</accession>
<dbReference type="EMBL" id="AP013066">
    <property type="protein sequence ID" value="BAN35864.1"/>
    <property type="molecule type" value="Genomic_DNA"/>
</dbReference>
<keyword evidence="4" id="KW-1185">Reference proteome</keyword>
<keyword evidence="1" id="KW-0812">Transmembrane</keyword>
<evidence type="ECO:0000313" key="4">
    <source>
        <dbReference type="Proteomes" id="UP000015559"/>
    </source>
</evidence>
<keyword evidence="1" id="KW-1133">Transmembrane helix</keyword>
<keyword evidence="2" id="KW-0732">Signal</keyword>
<dbReference type="AlphaFoldDB" id="S6AM72"/>
<feature type="chain" id="PRO_5004536327" description="DUF4114 domain-containing protein" evidence="2">
    <location>
        <begin position="39"/>
        <end position="237"/>
    </location>
</feature>
<proteinExistence type="predicted"/>
<sequence length="237" mass="24786">MGAAFSALAKNFILLGKSNMKKIALCLVLASLYGTSHASSLSIESLSAEFAVNNYDGQPKEVTGAKKAGNFGILMASGAGTFTATYLGNESSYLDGFRFVLEGKELNEANVLGKSISKQVTGGVVGFQFFDSKGAVFNNGEVSGAALGFAFLKDRSGSSFAESNKYGTFQYLLGFNDSYKGDADYDDYVVGVNFVSTAVMPLPVTAVPLPAALPLLASAVGMLGVVMRRRKVALADA</sequence>
<dbReference type="KEGG" id="sdr:SCD_n02053"/>
<dbReference type="Proteomes" id="UP000015559">
    <property type="component" value="Chromosome"/>
</dbReference>
<evidence type="ECO:0000256" key="1">
    <source>
        <dbReference type="SAM" id="Phobius"/>
    </source>
</evidence>
<keyword evidence="1" id="KW-0472">Membrane</keyword>
<evidence type="ECO:0000313" key="3">
    <source>
        <dbReference type="EMBL" id="BAN35864.1"/>
    </source>
</evidence>
<gene>
    <name evidence="3" type="ORF">SCD_n02053</name>
</gene>
<feature type="transmembrane region" description="Helical" evidence="1">
    <location>
        <begin position="207"/>
        <end position="227"/>
    </location>
</feature>
<feature type="signal peptide" evidence="2">
    <location>
        <begin position="1"/>
        <end position="38"/>
    </location>
</feature>
<protein>
    <recommendedName>
        <fullName evidence="5">DUF4114 domain-containing protein</fullName>
    </recommendedName>
</protein>